<dbReference type="KEGG" id="cne:CNB02135"/>
<evidence type="ECO:0000313" key="1">
    <source>
        <dbReference type="EMBL" id="ALO60387.1"/>
    </source>
</evidence>
<dbReference type="SUPFAM" id="SSF53474">
    <property type="entry name" value="alpha/beta-Hydrolases"/>
    <property type="match status" value="1"/>
</dbReference>
<evidence type="ECO:0008006" key="3">
    <source>
        <dbReference type="Google" id="ProtNLM"/>
    </source>
</evidence>
<dbReference type="InterPro" id="IPR029058">
    <property type="entry name" value="AB_hydrolase_fold"/>
</dbReference>
<dbReference type="STRING" id="214684.A0A0S2LI46"/>
<dbReference type="RefSeq" id="XP_024514210.1">
    <property type="nucleotide sequence ID" value="XM_024658489.1"/>
</dbReference>
<dbReference type="AlphaFoldDB" id="A0A0S2LI46"/>
<dbReference type="PANTHER" id="PTHR42103">
    <property type="entry name" value="ALPHA/BETA-HYDROLASES SUPERFAMILY PROTEIN"/>
    <property type="match status" value="1"/>
</dbReference>
<protein>
    <recommendedName>
        <fullName evidence="3">AB hydrolase-1 domain-containing protein</fullName>
    </recommendedName>
</protein>
<dbReference type="Proteomes" id="UP000002149">
    <property type="component" value="Chromosome 2"/>
</dbReference>
<evidence type="ECO:0000313" key="2">
    <source>
        <dbReference type="Proteomes" id="UP000002149"/>
    </source>
</evidence>
<dbReference type="Gene3D" id="3.40.50.1820">
    <property type="entry name" value="alpha/beta hydrolase"/>
    <property type="match status" value="1"/>
</dbReference>
<keyword evidence="2" id="KW-1185">Reference proteome</keyword>
<gene>
    <name evidence="1" type="ordered locus">CNB02135</name>
</gene>
<dbReference type="GeneID" id="36392732"/>
<proteinExistence type="predicted"/>
<accession>A0A0S2LI46</accession>
<dbReference type="PANTHER" id="PTHR42103:SF2">
    <property type="entry name" value="AB HYDROLASE-1 DOMAIN-CONTAINING PROTEIN"/>
    <property type="match status" value="1"/>
</dbReference>
<dbReference type="VEuPathDB" id="FungiDB:CNB02135"/>
<dbReference type="EMBL" id="AE017342">
    <property type="protein sequence ID" value="ALO60387.1"/>
    <property type="molecule type" value="Genomic_DNA"/>
</dbReference>
<name>A0A0S2LI46_CRYD1</name>
<dbReference type="OrthoDB" id="10260961at2759"/>
<dbReference type="PaxDb" id="214684-A0A0S2LI46"/>
<reference evidence="1 2" key="1">
    <citation type="journal article" date="2005" name="Science">
        <title>The genome of the basidiomycetous yeast and human pathogen Cryptococcus neoformans.</title>
        <authorList>
            <person name="Loftus B.J."/>
            <person name="Fung E."/>
            <person name="Roncaglia P."/>
            <person name="Rowley D."/>
            <person name="Amedeo P."/>
            <person name="Bruno D."/>
            <person name="Vamathevan J."/>
            <person name="Miranda M."/>
            <person name="Anderson I.J."/>
            <person name="Fraser J.A."/>
            <person name="Allen J.E."/>
            <person name="Bosdet I.E."/>
            <person name="Brent M.R."/>
            <person name="Chiu R."/>
            <person name="Doering T.L."/>
            <person name="Donlin M.J."/>
            <person name="D'Souza C.A."/>
            <person name="Fox D.S."/>
            <person name="Grinberg V."/>
            <person name="Fu J."/>
            <person name="Fukushima M."/>
            <person name="Haas B.J."/>
            <person name="Huang J.C."/>
            <person name="Janbon G."/>
            <person name="Jones S.J."/>
            <person name="Koo H.L."/>
            <person name="Krzywinski M.I."/>
            <person name="Kwon-Chung J.K."/>
            <person name="Lengeler K.B."/>
            <person name="Maiti R."/>
            <person name="Marra M.A."/>
            <person name="Marra R.E."/>
            <person name="Mathewson C.A."/>
            <person name="Mitchell T.G."/>
            <person name="Pertea M."/>
            <person name="Riggs F.R."/>
            <person name="Salzberg S.L."/>
            <person name="Schein J.E."/>
            <person name="Shvartsbeyn A."/>
            <person name="Shin H."/>
            <person name="Shumway M."/>
            <person name="Specht C.A."/>
            <person name="Suh B.B."/>
            <person name="Tenney A."/>
            <person name="Utterback T.R."/>
            <person name="Wickes B.L."/>
            <person name="Wortman J.R."/>
            <person name="Wye N.H."/>
            <person name="Kronstad J.W."/>
            <person name="Lodge J.K."/>
            <person name="Heitman J."/>
            <person name="Davis R.W."/>
            <person name="Fraser C.M."/>
            <person name="Hyman R.W."/>
        </authorList>
    </citation>
    <scope>NUCLEOTIDE SEQUENCE [LARGE SCALE GENOMIC DNA]</scope>
    <source>
        <strain evidence="2">JEC21 / ATCC MYA-565</strain>
    </source>
</reference>
<organism evidence="1 2">
    <name type="scientific">Cryptococcus deneoformans (strain JEC21 / ATCC MYA-565)</name>
    <name type="common">Cryptococcus neoformans var. neoformans serotype D</name>
    <dbReference type="NCBI Taxonomy" id="214684"/>
    <lineage>
        <taxon>Eukaryota</taxon>
        <taxon>Fungi</taxon>
        <taxon>Dikarya</taxon>
        <taxon>Basidiomycota</taxon>
        <taxon>Agaricomycotina</taxon>
        <taxon>Tremellomycetes</taxon>
        <taxon>Tremellales</taxon>
        <taxon>Cryptococcaceae</taxon>
        <taxon>Cryptococcus</taxon>
        <taxon>Cryptococcus neoformans species complex</taxon>
    </lineage>
</organism>
<sequence>MPIHPHIHCFLPSSSPHINLEARLYLPLTDNHAIPLTTQLATYTSPPVYYDKLDVEIVGAIREMGIERLITAAHPWGRMGGNMLDPVLCHLVSATFTPAETAETALISPVLPPPKTAILTYNVRGVGCSQGSQPWLGIGSDPADLSKVEAVVSDLLGNIKQVMRFGYSWGSLLVTLANPHPLLRHILVVSPPCKIFAGITFFSSKSFRMALNDLLKSGVNVTMIYGTKDEFTSADTFRAFGNDLPAVTMLQDSRRTAIKDGGTFEKLEIEEADHLYRRENGEILRKKVGEWLGWAVHP</sequence>
<dbReference type="InParanoid" id="A0A0S2LI46"/>